<sequence length="530" mass="58660">MVSDLVKKFNALPRKPMAPSGLVSNEWHFDVRYIPLDPPSHVLFIVQPGSRYVHQERLPLDVPMDQSGLTWFPETPEEAAAEVARALVHSFVDNMGLGKFERHPPPPTAPWSWMTMEPALAAAVGKELSRMGVAASLLQNVKVSSEDVQAIANESFTPVFRSICPHPAVPVPEAINFGVVSIEEKVPHYEDATAFALAYYQLRQNNTPPQSNIDDTPAFDPTVVQQTYDILRSAPTTEVKARADAGNPGAALDYGLRQLLGYEGNYNAKTARLYLMKVVMSQGAPPRLKATAHALLIGWYTQRTANYIPSRYLFAATWHAEEALREAEPVCPPDYAASPGVLLFLMTSYKRFTESLEIPALVYLYKRCYRALEKRDEQVLARHALGTVKRLKRPNRYQCATAGCGIVVESGKALQRCGGKCDEDKKPFYCGRECQAKDWKNHKPFCKPGMPCSIIDTATPPPTLGGAPGSNSIGIRVGDTLISSSTLSAAELRRFRDAAQDRPSGRRPVNLMHMERHKLDPNASDSEDDE</sequence>
<dbReference type="Proteomes" id="UP000077266">
    <property type="component" value="Unassembled WGS sequence"/>
</dbReference>
<dbReference type="SUPFAM" id="SSF144232">
    <property type="entry name" value="HIT/MYND zinc finger-like"/>
    <property type="match status" value="1"/>
</dbReference>
<evidence type="ECO:0000256" key="3">
    <source>
        <dbReference type="ARBA" id="ARBA00022833"/>
    </source>
</evidence>
<evidence type="ECO:0000256" key="5">
    <source>
        <dbReference type="SAM" id="MobiDB-lite"/>
    </source>
</evidence>
<organism evidence="7 8">
    <name type="scientific">Exidia glandulosa HHB12029</name>
    <dbReference type="NCBI Taxonomy" id="1314781"/>
    <lineage>
        <taxon>Eukaryota</taxon>
        <taxon>Fungi</taxon>
        <taxon>Dikarya</taxon>
        <taxon>Basidiomycota</taxon>
        <taxon>Agaricomycotina</taxon>
        <taxon>Agaricomycetes</taxon>
        <taxon>Auriculariales</taxon>
        <taxon>Exidiaceae</taxon>
        <taxon>Exidia</taxon>
    </lineage>
</organism>
<dbReference type="OrthoDB" id="432970at2759"/>
<dbReference type="Gene3D" id="6.10.140.2220">
    <property type="match status" value="1"/>
</dbReference>
<feature type="domain" description="MYND-type" evidence="6">
    <location>
        <begin position="401"/>
        <end position="446"/>
    </location>
</feature>
<accession>A0A165K4F4</accession>
<gene>
    <name evidence="7" type="ORF">EXIGLDRAFT_834143</name>
</gene>
<dbReference type="STRING" id="1314781.A0A165K4F4"/>
<evidence type="ECO:0000259" key="6">
    <source>
        <dbReference type="PROSITE" id="PS50865"/>
    </source>
</evidence>
<dbReference type="InParanoid" id="A0A165K4F4"/>
<reference evidence="7 8" key="1">
    <citation type="journal article" date="2016" name="Mol. Biol. Evol.">
        <title>Comparative Genomics of Early-Diverging Mushroom-Forming Fungi Provides Insights into the Origins of Lignocellulose Decay Capabilities.</title>
        <authorList>
            <person name="Nagy L.G."/>
            <person name="Riley R."/>
            <person name="Tritt A."/>
            <person name="Adam C."/>
            <person name="Daum C."/>
            <person name="Floudas D."/>
            <person name="Sun H."/>
            <person name="Yadav J.S."/>
            <person name="Pangilinan J."/>
            <person name="Larsson K.H."/>
            <person name="Matsuura K."/>
            <person name="Barry K."/>
            <person name="Labutti K."/>
            <person name="Kuo R."/>
            <person name="Ohm R.A."/>
            <person name="Bhattacharya S.S."/>
            <person name="Shirouzu T."/>
            <person name="Yoshinaga Y."/>
            <person name="Martin F.M."/>
            <person name="Grigoriev I.V."/>
            <person name="Hibbett D.S."/>
        </authorList>
    </citation>
    <scope>NUCLEOTIDE SEQUENCE [LARGE SCALE GENOMIC DNA]</scope>
    <source>
        <strain evidence="7 8">HHB12029</strain>
    </source>
</reference>
<proteinExistence type="predicted"/>
<evidence type="ECO:0000313" key="8">
    <source>
        <dbReference type="Proteomes" id="UP000077266"/>
    </source>
</evidence>
<dbReference type="PROSITE" id="PS50865">
    <property type="entry name" value="ZF_MYND_2"/>
    <property type="match status" value="1"/>
</dbReference>
<keyword evidence="8" id="KW-1185">Reference proteome</keyword>
<dbReference type="AlphaFoldDB" id="A0A165K4F4"/>
<protein>
    <recommendedName>
        <fullName evidence="6">MYND-type domain-containing protein</fullName>
    </recommendedName>
</protein>
<feature type="region of interest" description="Disordered" evidence="5">
    <location>
        <begin position="498"/>
        <end position="530"/>
    </location>
</feature>
<keyword evidence="3" id="KW-0862">Zinc</keyword>
<dbReference type="GO" id="GO:0008270">
    <property type="term" value="F:zinc ion binding"/>
    <property type="evidence" value="ECO:0007669"/>
    <property type="project" value="UniProtKB-KW"/>
</dbReference>
<evidence type="ECO:0000256" key="2">
    <source>
        <dbReference type="ARBA" id="ARBA00022771"/>
    </source>
</evidence>
<keyword evidence="2 4" id="KW-0863">Zinc-finger</keyword>
<dbReference type="Pfam" id="PF01753">
    <property type="entry name" value="zf-MYND"/>
    <property type="match status" value="1"/>
</dbReference>
<dbReference type="InterPro" id="IPR002893">
    <property type="entry name" value="Znf_MYND"/>
</dbReference>
<keyword evidence="1" id="KW-0479">Metal-binding</keyword>
<evidence type="ECO:0000256" key="1">
    <source>
        <dbReference type="ARBA" id="ARBA00022723"/>
    </source>
</evidence>
<name>A0A165K4F4_EXIGL</name>
<dbReference type="EMBL" id="KV425952">
    <property type="protein sequence ID" value="KZV95770.1"/>
    <property type="molecule type" value="Genomic_DNA"/>
</dbReference>
<evidence type="ECO:0000256" key="4">
    <source>
        <dbReference type="PROSITE-ProRule" id="PRU00134"/>
    </source>
</evidence>
<evidence type="ECO:0000313" key="7">
    <source>
        <dbReference type="EMBL" id="KZV95770.1"/>
    </source>
</evidence>